<evidence type="ECO:0000256" key="7">
    <source>
        <dbReference type="ARBA" id="ARBA00022729"/>
    </source>
</evidence>
<keyword evidence="6 12" id="KW-0812">Transmembrane</keyword>
<accession>A0ABD1HWN8</accession>
<feature type="domain" description="Leucine-rich repeat-containing N-terminal plant-type" evidence="14">
    <location>
        <begin position="32"/>
        <end position="68"/>
    </location>
</feature>
<evidence type="ECO:0000313" key="16">
    <source>
        <dbReference type="Proteomes" id="UP001567538"/>
    </source>
</evidence>
<evidence type="ECO:0000256" key="9">
    <source>
        <dbReference type="ARBA" id="ARBA00022989"/>
    </source>
</evidence>
<evidence type="ECO:0000256" key="1">
    <source>
        <dbReference type="ARBA" id="ARBA00004162"/>
    </source>
</evidence>
<dbReference type="EMBL" id="JBEAFC010000004">
    <property type="protein sequence ID" value="KAL1560863.1"/>
    <property type="molecule type" value="Genomic_DNA"/>
</dbReference>
<evidence type="ECO:0000256" key="5">
    <source>
        <dbReference type="ARBA" id="ARBA00022614"/>
    </source>
</evidence>
<keyword evidence="5" id="KW-0433">Leucine-rich repeat</keyword>
<keyword evidence="7 13" id="KW-0732">Signal</keyword>
<dbReference type="InterPro" id="IPR013210">
    <property type="entry name" value="LRR_N_plant-typ"/>
</dbReference>
<evidence type="ECO:0000259" key="14">
    <source>
        <dbReference type="Pfam" id="PF08263"/>
    </source>
</evidence>
<evidence type="ECO:0000256" key="8">
    <source>
        <dbReference type="ARBA" id="ARBA00022737"/>
    </source>
</evidence>
<proteinExistence type="inferred from homology"/>
<dbReference type="Pfam" id="PF13855">
    <property type="entry name" value="LRR_8"/>
    <property type="match status" value="1"/>
</dbReference>
<dbReference type="InterPro" id="IPR032675">
    <property type="entry name" value="LRR_dom_sf"/>
</dbReference>
<protein>
    <submittedName>
        <fullName evidence="15">Receptor-like protein EIX2 isoform X2</fullName>
    </submittedName>
</protein>
<gene>
    <name evidence="15" type="ORF">AAHA92_11029</name>
</gene>
<dbReference type="GO" id="GO:0051707">
    <property type="term" value="P:response to other organism"/>
    <property type="evidence" value="ECO:0007669"/>
    <property type="project" value="UniProtKB-ARBA"/>
</dbReference>
<feature type="signal peptide" evidence="13">
    <location>
        <begin position="1"/>
        <end position="23"/>
    </location>
</feature>
<organism evidence="15 16">
    <name type="scientific">Salvia divinorum</name>
    <name type="common">Maria pastora</name>
    <name type="synonym">Diviner's sage</name>
    <dbReference type="NCBI Taxonomy" id="28513"/>
    <lineage>
        <taxon>Eukaryota</taxon>
        <taxon>Viridiplantae</taxon>
        <taxon>Streptophyta</taxon>
        <taxon>Embryophyta</taxon>
        <taxon>Tracheophyta</taxon>
        <taxon>Spermatophyta</taxon>
        <taxon>Magnoliopsida</taxon>
        <taxon>eudicotyledons</taxon>
        <taxon>Gunneridae</taxon>
        <taxon>Pentapetalae</taxon>
        <taxon>asterids</taxon>
        <taxon>lamiids</taxon>
        <taxon>Lamiales</taxon>
        <taxon>Lamiaceae</taxon>
        <taxon>Nepetoideae</taxon>
        <taxon>Mentheae</taxon>
        <taxon>Salviinae</taxon>
        <taxon>Salvia</taxon>
        <taxon>Salvia subgen. Calosphace</taxon>
    </lineage>
</organism>
<evidence type="ECO:0000256" key="3">
    <source>
        <dbReference type="ARBA" id="ARBA00009592"/>
    </source>
</evidence>
<evidence type="ECO:0000256" key="11">
    <source>
        <dbReference type="ARBA" id="ARBA00023180"/>
    </source>
</evidence>
<dbReference type="PRINTS" id="PR00019">
    <property type="entry name" value="LEURICHRPT"/>
</dbReference>
<evidence type="ECO:0000256" key="4">
    <source>
        <dbReference type="ARBA" id="ARBA00022475"/>
    </source>
</evidence>
<comment type="subcellular location">
    <subcellularLocation>
        <location evidence="1">Cell membrane</location>
        <topology evidence="1">Single-pass membrane protein</topology>
    </subcellularLocation>
    <subcellularLocation>
        <location evidence="2">Membrane</location>
        <topology evidence="2">Single-pass type I membrane protein</topology>
    </subcellularLocation>
</comment>
<dbReference type="FunFam" id="3.80.10.10:FF:000111">
    <property type="entry name" value="LRR receptor-like serine/threonine-protein kinase ERECTA"/>
    <property type="match status" value="1"/>
</dbReference>
<dbReference type="GO" id="GO:0006952">
    <property type="term" value="P:defense response"/>
    <property type="evidence" value="ECO:0007669"/>
    <property type="project" value="UniProtKB-ARBA"/>
</dbReference>
<dbReference type="SUPFAM" id="SSF52047">
    <property type="entry name" value="RNI-like"/>
    <property type="match status" value="1"/>
</dbReference>
<keyword evidence="9 12" id="KW-1133">Transmembrane helix</keyword>
<keyword evidence="10 12" id="KW-0472">Membrane</keyword>
<dbReference type="AlphaFoldDB" id="A0ABD1HWN8"/>
<evidence type="ECO:0000256" key="13">
    <source>
        <dbReference type="SAM" id="SignalP"/>
    </source>
</evidence>
<name>A0ABD1HWN8_SALDI</name>
<dbReference type="SUPFAM" id="SSF52058">
    <property type="entry name" value="L domain-like"/>
    <property type="match status" value="1"/>
</dbReference>
<dbReference type="InterPro" id="IPR046956">
    <property type="entry name" value="RLP23-like"/>
</dbReference>
<dbReference type="PROSITE" id="PS51450">
    <property type="entry name" value="LRR"/>
    <property type="match status" value="1"/>
</dbReference>
<evidence type="ECO:0000313" key="15">
    <source>
        <dbReference type="EMBL" id="KAL1560863.1"/>
    </source>
</evidence>
<dbReference type="PANTHER" id="PTHR48063">
    <property type="entry name" value="LRR RECEPTOR-LIKE KINASE"/>
    <property type="match status" value="1"/>
</dbReference>
<dbReference type="GO" id="GO:0005886">
    <property type="term" value="C:plasma membrane"/>
    <property type="evidence" value="ECO:0007669"/>
    <property type="project" value="UniProtKB-SubCell"/>
</dbReference>
<dbReference type="Pfam" id="PF12799">
    <property type="entry name" value="LRR_4"/>
    <property type="match status" value="1"/>
</dbReference>
<evidence type="ECO:0000256" key="12">
    <source>
        <dbReference type="SAM" id="Phobius"/>
    </source>
</evidence>
<feature type="transmembrane region" description="Helical" evidence="12">
    <location>
        <begin position="534"/>
        <end position="555"/>
    </location>
</feature>
<evidence type="ECO:0000256" key="10">
    <source>
        <dbReference type="ARBA" id="ARBA00023136"/>
    </source>
</evidence>
<keyword evidence="4" id="KW-1003">Cell membrane</keyword>
<keyword evidence="11" id="KW-0325">Glycoprotein</keyword>
<dbReference type="PANTHER" id="PTHR48063:SF98">
    <property type="entry name" value="LRR RECEPTOR-LIKE SERINE_THREONINE-PROTEIN KINASE FLS2"/>
    <property type="match status" value="1"/>
</dbReference>
<dbReference type="InterPro" id="IPR001611">
    <property type="entry name" value="Leu-rich_rpt"/>
</dbReference>
<comment type="caution">
    <text evidence="15">The sequence shown here is derived from an EMBL/GenBank/DDBJ whole genome shotgun (WGS) entry which is preliminary data.</text>
</comment>
<sequence>MISDQRIAIKFLLIVLVCGFVSGDAKVRCIERERGALLGFKNGLIDDYGILSSWLSDECYEWYGVECSNTTGHVITLQLNTTYYDGVLQGNEGNGRTGMQNNWSLEHMQFRRANIADEVPAWLWSVSPSLTNLYLSDNQITGVVPNLSSTSITSIDLSNNNISGPIPLFYASSNDVMMSGNMLSGSISSICSVDYEQFWFLDLSNNQLAGEIPNCWKKMPNLFYLNLAYNRFWGEIPLSLGSLQYLTALQLRGNSLSGEFPSTLRRCHNLQLVVVAGNGLTGDIPTWFGEMNQMSSLNLGRNKLHGSIPVDICNLIHIRILDLSRNNLSGKIPNCFNNFTSMAKNSTPTHLSRLSYVRIYRYNPYLPNVSFKRYFGYSLITWKDQESEYGKNLIFLKLIDLSSNRLSGNIPNSFSSMRGLVSLNLSSNSFTGNIIPDIGEMKMLECLDLSNNQLIGKIPTSLAQLKYLSVLDLSNNSLSGKIPTSTQLQGFNATAYAENKGLCGLPLALCPEHILKPSTTNLEKDSNFSFMQEVGISMGFGFIFGFWGVFGTFILKKSWRIAFFNPFDAVGDWFYVRTAIFVSKLKRS</sequence>
<evidence type="ECO:0000256" key="2">
    <source>
        <dbReference type="ARBA" id="ARBA00004479"/>
    </source>
</evidence>
<feature type="chain" id="PRO_5044773753" evidence="13">
    <location>
        <begin position="24"/>
        <end position="588"/>
    </location>
</feature>
<reference evidence="15 16" key="1">
    <citation type="submission" date="2024-06" db="EMBL/GenBank/DDBJ databases">
        <title>A chromosome level genome sequence of Diviner's sage (Salvia divinorum).</title>
        <authorList>
            <person name="Ford S.A."/>
            <person name="Ro D.-K."/>
            <person name="Ness R.W."/>
            <person name="Phillips M.A."/>
        </authorList>
    </citation>
    <scope>NUCLEOTIDE SEQUENCE [LARGE SCALE GENOMIC DNA]</scope>
    <source>
        <strain evidence="15">SAF-2024a</strain>
        <tissue evidence="15">Leaf</tissue>
    </source>
</reference>
<dbReference type="InterPro" id="IPR025875">
    <property type="entry name" value="Leu-rich_rpt_4"/>
</dbReference>
<evidence type="ECO:0000256" key="6">
    <source>
        <dbReference type="ARBA" id="ARBA00022692"/>
    </source>
</evidence>
<comment type="similarity">
    <text evidence="3">Belongs to the RLP family.</text>
</comment>
<dbReference type="Pfam" id="PF08263">
    <property type="entry name" value="LRRNT_2"/>
    <property type="match status" value="1"/>
</dbReference>
<dbReference type="Gene3D" id="3.80.10.10">
    <property type="entry name" value="Ribonuclease Inhibitor"/>
    <property type="match status" value="2"/>
</dbReference>
<dbReference type="Proteomes" id="UP001567538">
    <property type="component" value="Unassembled WGS sequence"/>
</dbReference>
<dbReference type="Pfam" id="PF00560">
    <property type="entry name" value="LRR_1"/>
    <property type="match status" value="7"/>
</dbReference>
<keyword evidence="8" id="KW-0677">Repeat</keyword>
<dbReference type="FunFam" id="3.80.10.10:FF:000095">
    <property type="entry name" value="LRR receptor-like serine/threonine-protein kinase GSO1"/>
    <property type="match status" value="1"/>
</dbReference>
<keyword evidence="16" id="KW-1185">Reference proteome</keyword>